<dbReference type="Proteomes" id="UP000694680">
    <property type="component" value="Chromosome 15"/>
</dbReference>
<comment type="pathway">
    <text evidence="2">Protein modification; protein ubiquitination.</text>
</comment>
<keyword evidence="12" id="KW-0391">Immunity</keyword>
<dbReference type="PANTHER" id="PTHR25465">
    <property type="entry name" value="B-BOX DOMAIN CONTAINING"/>
    <property type="match status" value="1"/>
</dbReference>
<dbReference type="GO" id="GO:0045087">
    <property type="term" value="P:innate immune response"/>
    <property type="evidence" value="ECO:0007669"/>
    <property type="project" value="UniProtKB-KW"/>
</dbReference>
<name>A0A8C5GSG4_GOUWI</name>
<evidence type="ECO:0000256" key="20">
    <source>
        <dbReference type="ARBA" id="ARBA00083988"/>
    </source>
</evidence>
<feature type="domain" description="RING-type" evidence="23">
    <location>
        <begin position="15"/>
        <end position="56"/>
    </location>
</feature>
<dbReference type="GO" id="GO:0008270">
    <property type="term" value="F:zinc ion binding"/>
    <property type="evidence" value="ECO:0007669"/>
    <property type="project" value="UniProtKB-KW"/>
</dbReference>
<evidence type="ECO:0000313" key="24">
    <source>
        <dbReference type="Ensembl" id="ENSGWIP00000034661.1"/>
    </source>
</evidence>
<evidence type="ECO:0000256" key="22">
    <source>
        <dbReference type="SAM" id="MobiDB-lite"/>
    </source>
</evidence>
<evidence type="ECO:0000256" key="14">
    <source>
        <dbReference type="ARBA" id="ARBA00055398"/>
    </source>
</evidence>
<keyword evidence="8" id="KW-0677">Repeat</keyword>
<dbReference type="EC" id="2.3.2.27" evidence="4"/>
<keyword evidence="6" id="KW-0808">Transferase</keyword>
<evidence type="ECO:0000256" key="15">
    <source>
        <dbReference type="ARBA" id="ARBA00063059"/>
    </source>
</evidence>
<keyword evidence="13" id="KW-0175">Coiled coil</keyword>
<dbReference type="Pfam" id="PF15227">
    <property type="entry name" value="zf-C3HC4_4"/>
    <property type="match status" value="1"/>
</dbReference>
<dbReference type="SUPFAM" id="SSF57850">
    <property type="entry name" value="RING/U-box"/>
    <property type="match status" value="1"/>
</dbReference>
<comment type="catalytic activity">
    <reaction evidence="1">
        <text>S-ubiquitinyl-[E2 ubiquitin-conjugating enzyme]-L-cysteine + [acceptor protein]-L-lysine = [E2 ubiquitin-conjugating enzyme]-L-cysteine + N(6)-ubiquitinyl-[acceptor protein]-L-lysine.</text>
        <dbReference type="EC" id="2.3.2.27"/>
    </reaction>
</comment>
<evidence type="ECO:0000256" key="1">
    <source>
        <dbReference type="ARBA" id="ARBA00000900"/>
    </source>
</evidence>
<dbReference type="InterPro" id="IPR013083">
    <property type="entry name" value="Znf_RING/FYVE/PHD"/>
</dbReference>
<reference evidence="24" key="1">
    <citation type="submission" date="2020-06" db="EMBL/GenBank/DDBJ databases">
        <authorList>
            <consortium name="Wellcome Sanger Institute Data Sharing"/>
        </authorList>
    </citation>
    <scope>NUCLEOTIDE SEQUENCE [LARGE SCALE GENOMIC DNA]</scope>
</reference>
<evidence type="ECO:0000259" key="23">
    <source>
        <dbReference type="PROSITE" id="PS50089"/>
    </source>
</evidence>
<evidence type="ECO:0000256" key="21">
    <source>
        <dbReference type="PROSITE-ProRule" id="PRU00175"/>
    </source>
</evidence>
<evidence type="ECO:0000256" key="10">
    <source>
        <dbReference type="ARBA" id="ARBA00022786"/>
    </source>
</evidence>
<feature type="compositionally biased region" description="Polar residues" evidence="22">
    <location>
        <begin position="445"/>
        <end position="455"/>
    </location>
</feature>
<dbReference type="AlphaFoldDB" id="A0A8C5GSG4"/>
<dbReference type="CDD" id="cd19838">
    <property type="entry name" value="Bbox1_TRIM8_C-V"/>
    <property type="match status" value="1"/>
</dbReference>
<feature type="region of interest" description="Disordered" evidence="22">
    <location>
        <begin position="392"/>
        <end position="459"/>
    </location>
</feature>
<organism evidence="24 25">
    <name type="scientific">Gouania willdenowi</name>
    <name type="common">Blunt-snouted clingfish</name>
    <name type="synonym">Lepadogaster willdenowi</name>
    <dbReference type="NCBI Taxonomy" id="441366"/>
    <lineage>
        <taxon>Eukaryota</taxon>
        <taxon>Metazoa</taxon>
        <taxon>Chordata</taxon>
        <taxon>Craniata</taxon>
        <taxon>Vertebrata</taxon>
        <taxon>Euteleostomi</taxon>
        <taxon>Actinopterygii</taxon>
        <taxon>Neopterygii</taxon>
        <taxon>Teleostei</taxon>
        <taxon>Neoteleostei</taxon>
        <taxon>Acanthomorphata</taxon>
        <taxon>Ovalentaria</taxon>
        <taxon>Blenniimorphae</taxon>
        <taxon>Blenniiformes</taxon>
        <taxon>Gobiesocoidei</taxon>
        <taxon>Gobiesocidae</taxon>
        <taxon>Gobiesocinae</taxon>
        <taxon>Gouania</taxon>
    </lineage>
</organism>
<keyword evidence="10" id="KW-0833">Ubl conjugation pathway</keyword>
<dbReference type="RefSeq" id="XP_028325135.1">
    <property type="nucleotide sequence ID" value="XM_028469334.1"/>
</dbReference>
<keyword evidence="11" id="KW-0862">Zinc</keyword>
<evidence type="ECO:0000256" key="3">
    <source>
        <dbReference type="ARBA" id="ARBA00008518"/>
    </source>
</evidence>
<reference evidence="24" key="3">
    <citation type="submission" date="2025-09" db="UniProtKB">
        <authorList>
            <consortium name="Ensembl"/>
        </authorList>
    </citation>
    <scope>IDENTIFICATION</scope>
</reference>
<evidence type="ECO:0000256" key="12">
    <source>
        <dbReference type="ARBA" id="ARBA00022859"/>
    </source>
</evidence>
<gene>
    <name evidence="24" type="primary">LOC114477173</name>
</gene>
<evidence type="ECO:0000313" key="25">
    <source>
        <dbReference type="Proteomes" id="UP000694680"/>
    </source>
</evidence>
<dbReference type="PROSITE" id="PS50089">
    <property type="entry name" value="ZF_RING_2"/>
    <property type="match status" value="1"/>
</dbReference>
<evidence type="ECO:0000256" key="11">
    <source>
        <dbReference type="ARBA" id="ARBA00022833"/>
    </source>
</evidence>
<feature type="compositionally biased region" description="Polar residues" evidence="22">
    <location>
        <begin position="398"/>
        <end position="432"/>
    </location>
</feature>
<keyword evidence="7" id="KW-0479">Metal-binding</keyword>
<evidence type="ECO:0000256" key="4">
    <source>
        <dbReference type="ARBA" id="ARBA00012483"/>
    </source>
</evidence>
<evidence type="ECO:0000256" key="6">
    <source>
        <dbReference type="ARBA" id="ARBA00022679"/>
    </source>
</evidence>
<reference evidence="24" key="2">
    <citation type="submission" date="2025-08" db="UniProtKB">
        <authorList>
            <consortium name="Ensembl"/>
        </authorList>
    </citation>
    <scope>IDENTIFICATION</scope>
</reference>
<dbReference type="GO" id="GO:0044790">
    <property type="term" value="P:suppression of viral release by host"/>
    <property type="evidence" value="ECO:0007669"/>
    <property type="project" value="UniProtKB-ARBA"/>
</dbReference>
<dbReference type="Gene3D" id="3.30.40.10">
    <property type="entry name" value="Zinc/RING finger domain, C3HC4 (zinc finger)"/>
    <property type="match status" value="1"/>
</dbReference>
<accession>A0A8C5GSG4</accession>
<evidence type="ECO:0000256" key="19">
    <source>
        <dbReference type="ARBA" id="ARBA00079717"/>
    </source>
</evidence>
<dbReference type="GO" id="GO:0061630">
    <property type="term" value="F:ubiquitin protein ligase activity"/>
    <property type="evidence" value="ECO:0007669"/>
    <property type="project" value="UniProtKB-EC"/>
</dbReference>
<dbReference type="GeneID" id="114477173"/>
<comment type="subunit">
    <text evidence="15">Homodimer. Interacts with SOCS1 (via) SH2 domain and SOCS box. Interacts with HSP90AB1; prevents nucleus translocation of phosphorylated STAT3 and HSP90AB1. Interacts with MAP3K7/TAK1. Interacts with PIAS3. Interacts with TICAM1. Interacts with TRIM15; this interaction prevents TRIM8 cytoplasmic translocation.</text>
</comment>
<comment type="function">
    <text evidence="14">E3 ubiquitin-protein ligase that participates in multiple biological processes including cell survival, differentiation, apoptosis, and in particular, the innate immune response. Participates in the activation of interferon-gamma signaling by promoting proteasomal degradation of the repressor SOCS1. Plays a positive role in the TNFalpha and IL-1beta signaling pathways. Mechanistically, induces the 'Lys-63'-linked polyubiquitination of MAP3K7/TAK1 component leading to the activation of NF-kappa-B. Also modulates STAT3 activity through negative regulation of PIAS3, either by degradation of PIAS3 through the ubiquitin-proteasome pathway or exclusion of PIAS3 from the nucleus. Negatively regulates TLR3/4-mediated innate immune response by catalyzing 'Lys-6'- and 'Lys-33'-linked polyubiquitination of TICAM1 and thereby disrupting the TICAM1-TBK1 interaction.</text>
</comment>
<proteinExistence type="inferred from homology"/>
<dbReference type="InterPro" id="IPR001841">
    <property type="entry name" value="Znf_RING"/>
</dbReference>
<dbReference type="Ensembl" id="ENSGWIT00000037795.1">
    <property type="protein sequence ID" value="ENSGWIP00000034661.1"/>
    <property type="gene ID" value="ENSGWIG00000017948.1"/>
</dbReference>
<dbReference type="OrthoDB" id="1630758at2759"/>
<evidence type="ECO:0000256" key="8">
    <source>
        <dbReference type="ARBA" id="ARBA00022737"/>
    </source>
</evidence>
<evidence type="ECO:0000256" key="7">
    <source>
        <dbReference type="ARBA" id="ARBA00022723"/>
    </source>
</evidence>
<dbReference type="GO" id="GO:0005829">
    <property type="term" value="C:cytosol"/>
    <property type="evidence" value="ECO:0007669"/>
    <property type="project" value="UniProtKB-ARBA"/>
</dbReference>
<dbReference type="PANTHER" id="PTHR25465:SF19">
    <property type="entry name" value="E3 UBIQUITIN-PROTEIN LIGASE TRIM8"/>
    <property type="match status" value="1"/>
</dbReference>
<dbReference type="InterPro" id="IPR017907">
    <property type="entry name" value="Znf_RING_CS"/>
</dbReference>
<dbReference type="FunFam" id="3.30.40.10:FF:000290">
    <property type="entry name" value="probable E3 ubiquitin-protein ligase TRIM8"/>
    <property type="match status" value="1"/>
</dbReference>
<sequence length="562" mass="63662">MEAIWKSCFEEELLCPICLNVFEEPIQLPCKHSYCTTCISEAWAKDKATVRCPECNHEYEQKPTLEKNFKLANIVKCFNALSAEKAPLVLHCVLCRRGPPLPVRKVCLRCKEPCCQTHIQTHLQQPCVAPGHLLVDPEELRAWTCPSHEAYRLLHCEEEQVAVCPFCCISHCTNQRHTVCDVDTRHIELQAKLRRQEDKLECRNQTIDEQLYKLESDKMLIQDAMAELKRQVRAQYRRMHAMLVESQAKTIQGLESTFSSYFRKNLQQVQQLNEKHREAEHLLSSVQHFQKRAESLNCMKNTNPYQLLMNRCNLCLSCAIPPLRVGRVNSAFLLSSLSTKERSMKKLLEEPLREASILDIVQSPSSSAAPLLSMSSGQLKRKYSMDLLESSLEKTNPKDSPSLLNSSKNPHLCNQNPHPSSMYSTEVLSQNPHPSPEHSRVMAPGSSTTHPSGNTYRPLHFPSRVGAPPQAPFEGRKVLVCTLNNCCCSRAPATHSGPHYRPTDSFPSITSQDFLPHAQIPANQPLQHFPIRGLLEAPPATPRHPELYGLYGQPSTKHYGTK</sequence>
<evidence type="ECO:0000256" key="16">
    <source>
        <dbReference type="ARBA" id="ARBA00074094"/>
    </source>
</evidence>
<dbReference type="PROSITE" id="PS00518">
    <property type="entry name" value="ZF_RING_1"/>
    <property type="match status" value="1"/>
</dbReference>
<keyword evidence="9 21" id="KW-0863">Zinc-finger</keyword>
<keyword evidence="5" id="KW-0399">Innate immunity</keyword>
<comment type="similarity">
    <text evidence="3">Belongs to the TRIM/RBCC family.</text>
</comment>
<dbReference type="InterPro" id="IPR051051">
    <property type="entry name" value="E3_ubiq-ligase_TRIM/RNF"/>
</dbReference>
<protein>
    <recommendedName>
        <fullName evidence="16">E3 ubiquitin-protein ligase TRIM8</fullName>
        <ecNumber evidence="4">2.3.2.27</ecNumber>
    </recommendedName>
    <alternativeName>
        <fullName evidence="17">Glioblastoma-expressed RING finger protein</fullName>
    </alternativeName>
    <alternativeName>
        <fullName evidence="18">RING finger protein 27</fullName>
    </alternativeName>
    <alternativeName>
        <fullName evidence="20">RING-type E3 ubiquitin transferase TRIM8</fullName>
    </alternativeName>
    <alternativeName>
        <fullName evidence="19">Tripartite motif-containing protein 8</fullName>
    </alternativeName>
</protein>
<evidence type="ECO:0000256" key="18">
    <source>
        <dbReference type="ARBA" id="ARBA00075537"/>
    </source>
</evidence>
<evidence type="ECO:0000256" key="5">
    <source>
        <dbReference type="ARBA" id="ARBA00022588"/>
    </source>
</evidence>
<evidence type="ECO:0000256" key="13">
    <source>
        <dbReference type="ARBA" id="ARBA00023054"/>
    </source>
</evidence>
<keyword evidence="25" id="KW-1185">Reference proteome</keyword>
<evidence type="ECO:0000256" key="9">
    <source>
        <dbReference type="ARBA" id="ARBA00022771"/>
    </source>
</evidence>
<evidence type="ECO:0000256" key="2">
    <source>
        <dbReference type="ARBA" id="ARBA00004906"/>
    </source>
</evidence>
<dbReference type="GO" id="GO:0005634">
    <property type="term" value="C:nucleus"/>
    <property type="evidence" value="ECO:0007669"/>
    <property type="project" value="UniProtKB-ARBA"/>
</dbReference>
<evidence type="ECO:0000256" key="17">
    <source>
        <dbReference type="ARBA" id="ARBA00075511"/>
    </source>
</evidence>
<dbReference type="SMART" id="SM00184">
    <property type="entry name" value="RING"/>
    <property type="match status" value="1"/>
</dbReference>